<dbReference type="Proteomes" id="UP000183832">
    <property type="component" value="Unassembled WGS sequence"/>
</dbReference>
<sequence length="130" mass="14530">MLVQHVVTLTSVNLMETSIHFIKTMTKNGEHRINRGSLIVDGAEFQASYTILNLPFYAQILALNSNLYAHIFCYECGFFTKEGAGIYVYILSRLAFPECEDVNQLMDALDACGIPSDAFTKMDQSNCAKC</sequence>
<dbReference type="SUPFAM" id="SSF50814">
    <property type="entry name" value="Lipocalins"/>
    <property type="match status" value="1"/>
</dbReference>
<name>A0A1J1J2H9_9DIPT</name>
<reference evidence="1 2" key="1">
    <citation type="submission" date="2015-04" db="EMBL/GenBank/DDBJ databases">
        <authorList>
            <person name="Syromyatnikov M.Y."/>
            <person name="Popov V.N."/>
        </authorList>
    </citation>
    <scope>NUCLEOTIDE SEQUENCE [LARGE SCALE GENOMIC DNA]</scope>
</reference>
<protein>
    <submittedName>
        <fullName evidence="1">CLUMA_CG018681, isoform A</fullName>
    </submittedName>
</protein>
<dbReference type="Gene3D" id="2.40.128.20">
    <property type="match status" value="1"/>
</dbReference>
<keyword evidence="2" id="KW-1185">Reference proteome</keyword>
<organism evidence="1 2">
    <name type="scientific">Clunio marinus</name>
    <dbReference type="NCBI Taxonomy" id="568069"/>
    <lineage>
        <taxon>Eukaryota</taxon>
        <taxon>Metazoa</taxon>
        <taxon>Ecdysozoa</taxon>
        <taxon>Arthropoda</taxon>
        <taxon>Hexapoda</taxon>
        <taxon>Insecta</taxon>
        <taxon>Pterygota</taxon>
        <taxon>Neoptera</taxon>
        <taxon>Endopterygota</taxon>
        <taxon>Diptera</taxon>
        <taxon>Nematocera</taxon>
        <taxon>Chironomoidea</taxon>
        <taxon>Chironomidae</taxon>
        <taxon>Clunio</taxon>
    </lineage>
</organism>
<proteinExistence type="predicted"/>
<evidence type="ECO:0000313" key="1">
    <source>
        <dbReference type="EMBL" id="CRL05646.1"/>
    </source>
</evidence>
<evidence type="ECO:0000313" key="2">
    <source>
        <dbReference type="Proteomes" id="UP000183832"/>
    </source>
</evidence>
<dbReference type="AlphaFoldDB" id="A0A1J1J2H9"/>
<accession>A0A1J1J2H9</accession>
<dbReference type="EMBL" id="CVRI01000065">
    <property type="protein sequence ID" value="CRL05646.1"/>
    <property type="molecule type" value="Genomic_DNA"/>
</dbReference>
<dbReference type="OrthoDB" id="10591418at2759"/>
<dbReference type="InterPro" id="IPR012674">
    <property type="entry name" value="Calycin"/>
</dbReference>
<gene>
    <name evidence="1" type="ORF">CLUMA_CG018681</name>
</gene>